<dbReference type="GO" id="GO:0008013">
    <property type="term" value="F:beta-catenin binding"/>
    <property type="evidence" value="ECO:0007669"/>
    <property type="project" value="TreeGrafter"/>
</dbReference>
<sequence length="786" mass="89143">MTLKTKQMLRIFNPIDELIKKLEELLNDNEDKSVEKVCLKKLICDQLNALAQKLDAASNDNVDSYREMKKKITAIIEEFCIMDFKKKDNQLEGQIDEQIFGSLTEKFLSLLENLEKSETFSIKQSLQDCLLYIKEMGSACEIEDLQNIKELGASIAEIFKPLQIYKRNLASNLLADKLALFCCQLCTSFGMLVLVIKEQHQLNVPIYTCKKYICERLCLCFESIIGILNAPNPSEEDEHFELENNFVYRIDLVLDIISDLSSKAQSEQVNDCADLWFGIEDVFAHAMSIAQVCQPYSFKAISGSCQTILTEYENLKKQLQSDPPDPTMNNLFMNTLTDSLYRLERKINISVLTLVMEVFSDPFGALKRLIKICGTSLHVSERTTNDLDSAIEEFDQLSDKAVLIGKFAIACCRDKNRAARIKNCLASFESLEMELVPAISAFYLHPNNKEMRASVKLLTEQWQFEMNRFHHTVNLIIDPAAYCQIVLDNVQEQINEMSNSLDNRQDITQLQVQHVVQRALSLSKQINATLEDVGQENIDKQAIMTIREFKAGIYEADAASKKFLINKATAPEQLRVIHRCEIMLKVIKRLLPVLSNIVNNSVTMSTVNTAHDSKSKAKKSLICTSAVGLSSQSSFQELSIDKKSSNYIRTPYSVKSCKKPLSIQPANTVLRNESDVSILIPYIEKGRMMRAEWSVMYKTPQTCKSEKPIQNMLKMRNLSSVRQHLFSRDSFLDETEIDLTSESLDLTNILENITGLSETLTSVASNKSTFDKSKSTSSSSEQVIHI</sequence>
<dbReference type="SMR" id="A0A7M7HH29"/>
<dbReference type="Proteomes" id="UP000002358">
    <property type="component" value="Chromosome 5"/>
</dbReference>
<evidence type="ECO:0000256" key="1">
    <source>
        <dbReference type="ARBA" id="ARBA00004496"/>
    </source>
</evidence>
<comment type="subcellular location">
    <subcellularLocation>
        <location evidence="1">Cytoplasm</location>
    </subcellularLocation>
</comment>
<keyword evidence="5" id="KW-1185">Reference proteome</keyword>
<dbReference type="OrthoDB" id="6342160at2759"/>
<dbReference type="GO" id="GO:0016477">
    <property type="term" value="P:cell migration"/>
    <property type="evidence" value="ECO:0007669"/>
    <property type="project" value="TreeGrafter"/>
</dbReference>
<dbReference type="GO" id="GO:0051015">
    <property type="term" value="F:actin filament binding"/>
    <property type="evidence" value="ECO:0007669"/>
    <property type="project" value="InterPro"/>
</dbReference>
<evidence type="ECO:0000256" key="3">
    <source>
        <dbReference type="SAM" id="MobiDB-lite"/>
    </source>
</evidence>
<dbReference type="GO" id="GO:0098609">
    <property type="term" value="P:cell-cell adhesion"/>
    <property type="evidence" value="ECO:0007669"/>
    <property type="project" value="TreeGrafter"/>
</dbReference>
<dbReference type="PANTHER" id="PTHR18914:SF33">
    <property type="entry name" value="RE47911P-RELATED"/>
    <property type="match status" value="1"/>
</dbReference>
<name>A0A7M7HH29_NASVI</name>
<proteinExistence type="predicted"/>
<dbReference type="GO" id="GO:0005737">
    <property type="term" value="C:cytoplasm"/>
    <property type="evidence" value="ECO:0007669"/>
    <property type="project" value="UniProtKB-SubCell"/>
</dbReference>
<evidence type="ECO:0000313" key="5">
    <source>
        <dbReference type="Proteomes" id="UP000002358"/>
    </source>
</evidence>
<dbReference type="SUPFAM" id="SSF47220">
    <property type="entry name" value="alpha-catenin/vinculin-like"/>
    <property type="match status" value="1"/>
</dbReference>
<dbReference type="GO" id="GO:0007349">
    <property type="term" value="P:cellularization"/>
    <property type="evidence" value="ECO:0007669"/>
    <property type="project" value="InterPro"/>
</dbReference>
<evidence type="ECO:0000313" key="4">
    <source>
        <dbReference type="EnsemblMetazoa" id="XP_008217101"/>
    </source>
</evidence>
<dbReference type="InterPro" id="IPR008837">
    <property type="entry name" value="Serendipity_A"/>
</dbReference>
<dbReference type="InParanoid" id="A0A7M7HH29"/>
<dbReference type="EnsemblMetazoa" id="XM_008218879">
    <property type="protein sequence ID" value="XP_008217101"/>
    <property type="gene ID" value="LOC100679093"/>
</dbReference>
<dbReference type="AlphaFoldDB" id="A0A7M7HH29"/>
<evidence type="ECO:0000256" key="2">
    <source>
        <dbReference type="ARBA" id="ARBA00022490"/>
    </source>
</evidence>
<dbReference type="OMA" id="LSCLIPY"/>
<dbReference type="GO" id="GO:0005912">
    <property type="term" value="C:adherens junction"/>
    <property type="evidence" value="ECO:0007669"/>
    <property type="project" value="TreeGrafter"/>
</dbReference>
<accession>A0A7M7HH29</accession>
<dbReference type="FunCoup" id="A0A7M7HH29">
    <property type="interactions" value="47"/>
</dbReference>
<gene>
    <name evidence="4" type="primary">100679093</name>
</gene>
<organism evidence="4 5">
    <name type="scientific">Nasonia vitripennis</name>
    <name type="common">Parasitic wasp</name>
    <dbReference type="NCBI Taxonomy" id="7425"/>
    <lineage>
        <taxon>Eukaryota</taxon>
        <taxon>Metazoa</taxon>
        <taxon>Ecdysozoa</taxon>
        <taxon>Arthropoda</taxon>
        <taxon>Hexapoda</taxon>
        <taxon>Insecta</taxon>
        <taxon>Pterygota</taxon>
        <taxon>Neoptera</taxon>
        <taxon>Endopterygota</taxon>
        <taxon>Hymenoptera</taxon>
        <taxon>Apocrita</taxon>
        <taxon>Proctotrupomorpha</taxon>
        <taxon>Chalcidoidea</taxon>
        <taxon>Pteromalidae</taxon>
        <taxon>Pteromalinae</taxon>
        <taxon>Nasonia</taxon>
    </lineage>
</organism>
<dbReference type="PANTHER" id="PTHR18914">
    <property type="entry name" value="ALPHA CATENIN"/>
    <property type="match status" value="1"/>
</dbReference>
<keyword evidence="2" id="KW-0963">Cytoplasm</keyword>
<dbReference type="Gene3D" id="1.20.120.810">
    <property type="entry name" value="Vinculin, Vh2 four-helix bundle"/>
    <property type="match status" value="1"/>
</dbReference>
<protein>
    <recommendedName>
        <fullName evidence="6">Serendipity locus protein alpha</fullName>
    </recommendedName>
</protein>
<dbReference type="KEGG" id="nvi:100679093"/>
<reference evidence="4" key="1">
    <citation type="submission" date="2021-01" db="UniProtKB">
        <authorList>
            <consortium name="EnsemblMetazoa"/>
        </authorList>
    </citation>
    <scope>IDENTIFICATION</scope>
</reference>
<dbReference type="GO" id="GO:0016342">
    <property type="term" value="C:catenin complex"/>
    <property type="evidence" value="ECO:0007669"/>
    <property type="project" value="TreeGrafter"/>
</dbReference>
<dbReference type="InterPro" id="IPR036723">
    <property type="entry name" value="Alpha-catenin/vinculin-like_sf"/>
</dbReference>
<feature type="region of interest" description="Disordered" evidence="3">
    <location>
        <begin position="767"/>
        <end position="786"/>
    </location>
</feature>
<dbReference type="Pfam" id="PF05482">
    <property type="entry name" value="Serendipity_A"/>
    <property type="match status" value="1"/>
</dbReference>
<evidence type="ECO:0008006" key="6">
    <source>
        <dbReference type="Google" id="ProtNLM"/>
    </source>
</evidence>